<organism evidence="3 4">
    <name type="scientific">Carya illinoinensis</name>
    <name type="common">Pecan</name>
    <dbReference type="NCBI Taxonomy" id="32201"/>
    <lineage>
        <taxon>Eukaryota</taxon>
        <taxon>Viridiplantae</taxon>
        <taxon>Streptophyta</taxon>
        <taxon>Embryophyta</taxon>
        <taxon>Tracheophyta</taxon>
        <taxon>Spermatophyta</taxon>
        <taxon>Magnoliopsida</taxon>
        <taxon>eudicotyledons</taxon>
        <taxon>Gunneridae</taxon>
        <taxon>Pentapetalae</taxon>
        <taxon>rosids</taxon>
        <taxon>fabids</taxon>
        <taxon>Fagales</taxon>
        <taxon>Juglandaceae</taxon>
        <taxon>Carya</taxon>
    </lineage>
</organism>
<feature type="repeat" description="PPR" evidence="2">
    <location>
        <begin position="546"/>
        <end position="580"/>
    </location>
</feature>
<dbReference type="AlphaFoldDB" id="A0A922F4K7"/>
<dbReference type="NCBIfam" id="TIGR00756">
    <property type="entry name" value="PPR"/>
    <property type="match status" value="8"/>
</dbReference>
<comment type="caution">
    <text evidence="3">The sequence shown here is derived from an EMBL/GenBank/DDBJ whole genome shotgun (WGS) entry which is preliminary data.</text>
</comment>
<dbReference type="PANTHER" id="PTHR47926:SF419">
    <property type="entry name" value="(WILD MALAYSIAN BANANA) HYPOTHETICAL PROTEIN"/>
    <property type="match status" value="1"/>
</dbReference>
<feature type="repeat" description="PPR" evidence="2">
    <location>
        <begin position="282"/>
        <end position="312"/>
    </location>
</feature>
<dbReference type="Pfam" id="PF13041">
    <property type="entry name" value="PPR_2"/>
    <property type="match status" value="3"/>
</dbReference>
<evidence type="ECO:0000256" key="2">
    <source>
        <dbReference type="PROSITE-ProRule" id="PRU00708"/>
    </source>
</evidence>
<dbReference type="InterPro" id="IPR046960">
    <property type="entry name" value="PPR_At4g14850-like_plant"/>
</dbReference>
<dbReference type="Pfam" id="PF20431">
    <property type="entry name" value="E_motif"/>
    <property type="match status" value="1"/>
</dbReference>
<feature type="repeat" description="PPR" evidence="2">
    <location>
        <begin position="119"/>
        <end position="153"/>
    </location>
</feature>
<name>A0A922F4K7_CARIL</name>
<evidence type="ECO:0000256" key="1">
    <source>
        <dbReference type="ARBA" id="ARBA00022737"/>
    </source>
</evidence>
<dbReference type="Pfam" id="PF01535">
    <property type="entry name" value="PPR"/>
    <property type="match status" value="7"/>
</dbReference>
<dbReference type="FunFam" id="1.25.40.10:FF:000366">
    <property type="entry name" value="Pentatricopeptide (PPR) repeat-containing protein"/>
    <property type="match status" value="1"/>
</dbReference>
<accession>A0A922F4K7</accession>
<feature type="repeat" description="PPR" evidence="2">
    <location>
        <begin position="313"/>
        <end position="347"/>
    </location>
</feature>
<dbReference type="FunFam" id="1.25.40.10:FF:000031">
    <property type="entry name" value="Pentatricopeptide repeat-containing protein mitochondrial"/>
    <property type="match status" value="1"/>
</dbReference>
<dbReference type="InterPro" id="IPR011990">
    <property type="entry name" value="TPR-like_helical_dom_sf"/>
</dbReference>
<feature type="repeat" description="PPR" evidence="2">
    <location>
        <begin position="181"/>
        <end position="215"/>
    </location>
</feature>
<sequence>MEWLNLLLKINGFVRYYWSPNLTQVSDSIVKMSQAMKPAWLYAISPKKSFHAYVESCVSLLKNLTSKSLFTDGSVIHGHLIKMGVSSERYIAVRLLMMYLNGRKSHEADQIVKDFHGFDLVVHNCLIGAYVKWGNLAGARCLFEQMPERNEFSWTALISGFMKCGRVEESMWYFERNPFQNVVSWTAVISGLVQNGFNIEAWKFFVKQLEHGVKPNDVTFTSVIRACTGSGEFRLGMSVLGLIIKEGFEHHLSVCNSMITLTLRIGEINLARRVFDQMVKRDAVSWTAILDMYVEMGDLGEARRVFDEMPERNEISWSAMIARYTQSGYPEEALNLFCQMVQHGFNANTSCFSSVISALASLNAFRAGMNIHAHVIKIGIEEDVFIGGSLLSFYCKCGKLEYGRLMFDSNLEKNVVSWNSMIGGYTLNGQMEEAKAWFDDMPVRNIISWNTMIVGYTENKQFDKAFEVLHEMLLSGEVPNQSTFSSVLCACASIASLDRGKNLHGKCMKLGFQYDIFVGTALIDMYAKSGDVESSKQVFNRMPKKNEISWTVMIQGLAENGFAEESLTLFEEMERTSPVAPNELMLSSILFACSHSGLIDKGLRYFDSMEEVYGIKPKGRHYTCMVDMLSRAGRLSEAEKFIKSMPFQPEINAWKALLSGCTIYKNEKMAERTAKKLWELAQKNSAGYVLLSGVYASAGRWTDVRNIRKLMREKESQKSRGCSWIELKNHVHSFYSEDGTHSQSDEIYEILDLLRSEMPVRNKVYSQVQSF</sequence>
<dbReference type="InterPro" id="IPR002885">
    <property type="entry name" value="PPR_rpt"/>
</dbReference>
<dbReference type="PROSITE" id="PS51375">
    <property type="entry name" value="PPR"/>
    <property type="match status" value="8"/>
</dbReference>
<dbReference type="Gene3D" id="1.25.40.10">
    <property type="entry name" value="Tetratricopeptide repeat domain"/>
    <property type="match status" value="6"/>
</dbReference>
<evidence type="ECO:0000313" key="4">
    <source>
        <dbReference type="Proteomes" id="UP000811246"/>
    </source>
</evidence>
<evidence type="ECO:0000313" key="3">
    <source>
        <dbReference type="EMBL" id="KAG6716044.1"/>
    </source>
</evidence>
<dbReference type="Proteomes" id="UP000811246">
    <property type="component" value="Chromosome 4"/>
</dbReference>
<reference evidence="3" key="1">
    <citation type="submission" date="2021-01" db="EMBL/GenBank/DDBJ databases">
        <authorList>
            <person name="Lovell J.T."/>
            <person name="Bentley N."/>
            <person name="Bhattarai G."/>
            <person name="Jenkins J.W."/>
            <person name="Sreedasyam A."/>
            <person name="Alarcon Y."/>
            <person name="Bock C."/>
            <person name="Boston L."/>
            <person name="Carlson J."/>
            <person name="Cervantes K."/>
            <person name="Clermont K."/>
            <person name="Krom N."/>
            <person name="Kubenka K."/>
            <person name="Mamidi S."/>
            <person name="Mattison C."/>
            <person name="Monteros M."/>
            <person name="Pisani C."/>
            <person name="Plott C."/>
            <person name="Rajasekar S."/>
            <person name="Rhein H.S."/>
            <person name="Rohla C."/>
            <person name="Song M."/>
            <person name="Hilaire R.S."/>
            <person name="Shu S."/>
            <person name="Wells L."/>
            <person name="Wang X."/>
            <person name="Webber J."/>
            <person name="Heerema R.J."/>
            <person name="Klein P."/>
            <person name="Conner P."/>
            <person name="Grauke L."/>
            <person name="Grimwood J."/>
            <person name="Schmutz J."/>
            <person name="Randall J.J."/>
        </authorList>
    </citation>
    <scope>NUCLEOTIDE SEQUENCE</scope>
    <source>
        <tissue evidence="3">Leaf</tissue>
    </source>
</reference>
<gene>
    <name evidence="3" type="ORF">I3842_04G027600</name>
</gene>
<dbReference type="InterPro" id="IPR046848">
    <property type="entry name" value="E_motif"/>
</dbReference>
<protein>
    <recommendedName>
        <fullName evidence="5">Pentatricopeptide repeat-containing protein At2g13600-like</fullName>
    </recommendedName>
</protein>
<dbReference type="EMBL" id="CM031828">
    <property type="protein sequence ID" value="KAG6716044.1"/>
    <property type="molecule type" value="Genomic_DNA"/>
</dbReference>
<dbReference type="PANTHER" id="PTHR47926">
    <property type="entry name" value="PENTATRICOPEPTIDE REPEAT-CONTAINING PROTEIN"/>
    <property type="match status" value="1"/>
</dbReference>
<keyword evidence="1" id="KW-0677">Repeat</keyword>
<feature type="repeat" description="PPR" evidence="2">
    <location>
        <begin position="414"/>
        <end position="444"/>
    </location>
</feature>
<feature type="repeat" description="PPR" evidence="2">
    <location>
        <begin position="515"/>
        <end position="545"/>
    </location>
</feature>
<dbReference type="OrthoDB" id="185373at2759"/>
<dbReference type="GO" id="GO:0003723">
    <property type="term" value="F:RNA binding"/>
    <property type="evidence" value="ECO:0007669"/>
    <property type="project" value="InterPro"/>
</dbReference>
<evidence type="ECO:0008006" key="5">
    <source>
        <dbReference type="Google" id="ProtNLM"/>
    </source>
</evidence>
<proteinExistence type="predicted"/>
<dbReference type="GO" id="GO:0009451">
    <property type="term" value="P:RNA modification"/>
    <property type="evidence" value="ECO:0007669"/>
    <property type="project" value="InterPro"/>
</dbReference>
<feature type="repeat" description="PPR" evidence="2">
    <location>
        <begin position="445"/>
        <end position="479"/>
    </location>
</feature>